<sequence>MPSTPHLASADEIRAHFVEQLGSVLRRPAAYGDLDTAIWFLMDHLLMIEGDPGAWQKEQSRLAECGAWYTDGVQGAFGRLLPQESARDTHTASVYAELAHRRGWLTLDRVLSDTEYQAMRETLPGWCAADREWPDVVAAFGQPSAVFGGPNPRTSKALAYATARPEDPMLVLHLWNDYDSGRPQPAVIASRVGGTLLPEVFTFTPLGQSLRASDDVARHDGRPPTWPERA</sequence>
<evidence type="ECO:0000313" key="1">
    <source>
        <dbReference type="EMBL" id="XDV68623.1"/>
    </source>
</evidence>
<dbReference type="AlphaFoldDB" id="A0AB39YF16"/>
<name>A0AB39YF16_9ACTN</name>
<gene>
    <name evidence="1" type="ORF">AB5J51_39960</name>
</gene>
<dbReference type="EMBL" id="CP165727">
    <property type="protein sequence ID" value="XDV68623.1"/>
    <property type="molecule type" value="Genomic_DNA"/>
</dbReference>
<protein>
    <submittedName>
        <fullName evidence="1">Uncharacterized protein</fullName>
    </submittedName>
</protein>
<reference evidence="1" key="1">
    <citation type="submission" date="2024-08" db="EMBL/GenBank/DDBJ databases">
        <authorList>
            <person name="Yu S.T."/>
        </authorList>
    </citation>
    <scope>NUCLEOTIDE SEQUENCE</scope>
    <source>
        <strain evidence="1">R33</strain>
    </source>
</reference>
<dbReference type="RefSeq" id="WP_369780117.1">
    <property type="nucleotide sequence ID" value="NZ_CP165727.1"/>
</dbReference>
<organism evidence="1">
    <name type="scientific">Streptomyces sp. R33</name>
    <dbReference type="NCBI Taxonomy" id="3238629"/>
    <lineage>
        <taxon>Bacteria</taxon>
        <taxon>Bacillati</taxon>
        <taxon>Actinomycetota</taxon>
        <taxon>Actinomycetes</taxon>
        <taxon>Kitasatosporales</taxon>
        <taxon>Streptomycetaceae</taxon>
        <taxon>Streptomyces</taxon>
    </lineage>
</organism>
<accession>A0AB39YF16</accession>
<proteinExistence type="predicted"/>